<protein>
    <submittedName>
        <fullName evidence="1">Uncharacterized protein</fullName>
    </submittedName>
</protein>
<name>A0A381TKV5_9ZZZZ</name>
<feature type="non-terminal residue" evidence="1">
    <location>
        <position position="79"/>
    </location>
</feature>
<dbReference type="AlphaFoldDB" id="A0A381TKV5"/>
<organism evidence="1">
    <name type="scientific">marine metagenome</name>
    <dbReference type="NCBI Taxonomy" id="408172"/>
    <lineage>
        <taxon>unclassified sequences</taxon>
        <taxon>metagenomes</taxon>
        <taxon>ecological metagenomes</taxon>
    </lineage>
</organism>
<evidence type="ECO:0000313" key="1">
    <source>
        <dbReference type="EMBL" id="SVA14643.1"/>
    </source>
</evidence>
<sequence length="79" mass="8988">MAAELQKLISAVQSLFELKISTQTLDISELHFRDTNILIPKAFNKMAREADAIWLGPITNQSNLKGYIRKNIIREICSI</sequence>
<dbReference type="EMBL" id="UINC01004483">
    <property type="protein sequence ID" value="SVA14643.1"/>
    <property type="molecule type" value="Genomic_DNA"/>
</dbReference>
<reference evidence="1" key="1">
    <citation type="submission" date="2018-05" db="EMBL/GenBank/DDBJ databases">
        <authorList>
            <person name="Lanie J.A."/>
            <person name="Ng W.-L."/>
            <person name="Kazmierczak K.M."/>
            <person name="Andrzejewski T.M."/>
            <person name="Davidsen T.M."/>
            <person name="Wayne K.J."/>
            <person name="Tettelin H."/>
            <person name="Glass J.I."/>
            <person name="Rusch D."/>
            <person name="Podicherti R."/>
            <person name="Tsui H.-C.T."/>
            <person name="Winkler M.E."/>
        </authorList>
    </citation>
    <scope>NUCLEOTIDE SEQUENCE</scope>
</reference>
<gene>
    <name evidence="1" type="ORF">METZ01_LOCUS67497</name>
</gene>
<accession>A0A381TKV5</accession>
<proteinExistence type="predicted"/>